<dbReference type="RefSeq" id="WP_108003993.1">
    <property type="nucleotide sequence ID" value="NZ_JBHEEX010000004.1"/>
</dbReference>
<gene>
    <name evidence="1" type="ORF">C7449_10725</name>
</gene>
<evidence type="ECO:0000313" key="1">
    <source>
        <dbReference type="EMBL" id="PTM92614.1"/>
    </source>
</evidence>
<protein>
    <submittedName>
        <fullName evidence="1">Uncharacterized protein</fullName>
    </submittedName>
</protein>
<reference evidence="1 2" key="1">
    <citation type="submission" date="2018-04" db="EMBL/GenBank/DDBJ databases">
        <title>Genomic Encyclopedia of Type Strains, Phase IV (KMG-IV): sequencing the most valuable type-strain genomes for metagenomic binning, comparative biology and taxonomic classification.</title>
        <authorList>
            <person name="Goeker M."/>
        </authorList>
    </citation>
    <scope>NUCLEOTIDE SEQUENCE [LARGE SCALE GENOMIC DNA]</scope>
    <source>
        <strain evidence="1 2">DSM 7138</strain>
    </source>
</reference>
<evidence type="ECO:0000313" key="2">
    <source>
        <dbReference type="Proteomes" id="UP000241247"/>
    </source>
</evidence>
<sequence length="311" mass="34198">MPIDFCALADDPRFFLAFREAARALLQFHDEDPRIGALFSSQQRWLMCHAALALACSQDPQVSGSGLYAAPFIELAVAKNVVSRNTAADFIREVVHFGFAAPVASRDDRRKRLLQPTEVARQAMSNWLELHLAMLDRLDGGSRAEHHRSEPTMVNRLQPTIAERLLEAPGMRHQGPAFDHFTWANAGGLLMDHLIASLKVEDAYAASLPERIPAGAISLAEVSHRFRISRTHAKRMLDRAVELGDVGWSAGRGESEVWVSRRLVGQYWRYQAEKCAIIDSAFHAVMGCSADHDPADLRASAPAAAGAADPA</sequence>
<dbReference type="AlphaFoldDB" id="A0A2T5B105"/>
<dbReference type="EMBL" id="PZZZ01000007">
    <property type="protein sequence ID" value="PTM92614.1"/>
    <property type="molecule type" value="Genomic_DNA"/>
</dbReference>
<keyword evidence="2" id="KW-1185">Reference proteome</keyword>
<dbReference type="OrthoDB" id="7875733at2"/>
<proteinExistence type="predicted"/>
<comment type="caution">
    <text evidence="1">The sequence shown here is derived from an EMBL/GenBank/DDBJ whole genome shotgun (WGS) entry which is preliminary data.</text>
</comment>
<name>A0A2T5B105_MYCDI</name>
<dbReference type="Proteomes" id="UP000241247">
    <property type="component" value="Unassembled WGS sequence"/>
</dbReference>
<organism evidence="1 2">
    <name type="scientific">Mycoplana dimorpha</name>
    <dbReference type="NCBI Taxonomy" id="28320"/>
    <lineage>
        <taxon>Bacteria</taxon>
        <taxon>Pseudomonadati</taxon>
        <taxon>Pseudomonadota</taxon>
        <taxon>Alphaproteobacteria</taxon>
        <taxon>Hyphomicrobiales</taxon>
        <taxon>Rhizobiaceae</taxon>
        <taxon>Mycoplana</taxon>
    </lineage>
</organism>
<accession>A0A2T5B105</accession>